<dbReference type="Pfam" id="PF01878">
    <property type="entry name" value="EVE"/>
    <property type="match status" value="1"/>
</dbReference>
<evidence type="ECO:0000313" key="3">
    <source>
        <dbReference type="Proteomes" id="UP000223071"/>
    </source>
</evidence>
<organism evidence="2 3">
    <name type="scientific">Tepidiforma thermophila (strain KCTC 52669 / CGMCC 1.13589 / G233)</name>
    <dbReference type="NCBI Taxonomy" id="2761530"/>
    <lineage>
        <taxon>Bacteria</taxon>
        <taxon>Bacillati</taxon>
        <taxon>Chloroflexota</taxon>
        <taxon>Tepidiformia</taxon>
        <taxon>Tepidiformales</taxon>
        <taxon>Tepidiformaceae</taxon>
        <taxon>Tepidiforma</taxon>
    </lineage>
</organism>
<dbReference type="Proteomes" id="UP000223071">
    <property type="component" value="Unassembled WGS sequence"/>
</dbReference>
<proteinExistence type="predicted"/>
<dbReference type="InterPro" id="IPR015947">
    <property type="entry name" value="PUA-like_sf"/>
</dbReference>
<evidence type="ECO:0000313" key="2">
    <source>
        <dbReference type="EMBL" id="PFG75286.1"/>
    </source>
</evidence>
<evidence type="ECO:0000259" key="1">
    <source>
        <dbReference type="Pfam" id="PF01878"/>
    </source>
</evidence>
<sequence length="155" mass="18026">MPRNWIVVGSPEIFETTRALGFTRHGFKSTRRNMANSIQPGDLLAFYISGRKQFAAICRVTSPVVEEHTRIWQSAKKPDELYPYRAGIEPVIVLPEDRWLDAEPYHDRFRWTQRWPRANWTLAYQGNLHEIPQEDMDLLLADFERAARGETAPTA</sequence>
<gene>
    <name evidence="2" type="ORF">A9A59_2554</name>
</gene>
<accession>A0A2A9HJW6</accession>
<keyword evidence="3" id="KW-1185">Reference proteome</keyword>
<dbReference type="Gene3D" id="3.10.590.10">
    <property type="entry name" value="ph1033 like domains"/>
    <property type="match status" value="1"/>
</dbReference>
<dbReference type="AlphaFoldDB" id="A0A2A9HJW6"/>
<reference evidence="2 3" key="1">
    <citation type="submission" date="2017-09" db="EMBL/GenBank/DDBJ databases">
        <title>Sequencing the genomes of two abundant thermophiles in Great Basin hot springs: Thermocrinis jamiesonii and novel Chloroflexi Thermoflexus hugenholtzii.</title>
        <authorList>
            <person name="Hedlund B."/>
        </authorList>
    </citation>
    <scope>NUCLEOTIDE SEQUENCE [LARGE SCALE GENOMIC DNA]</scope>
    <source>
        <strain evidence="2 3">G233</strain>
    </source>
</reference>
<dbReference type="SUPFAM" id="SSF88697">
    <property type="entry name" value="PUA domain-like"/>
    <property type="match status" value="1"/>
</dbReference>
<dbReference type="InterPro" id="IPR002740">
    <property type="entry name" value="EVE_domain"/>
</dbReference>
<feature type="domain" description="EVE" evidence="1">
    <location>
        <begin position="4"/>
        <end position="103"/>
    </location>
</feature>
<dbReference type="RefSeq" id="WP_098504610.1">
    <property type="nucleotide sequence ID" value="NZ_PDJQ01000001.1"/>
</dbReference>
<name>A0A2A9HJW6_TEPT2</name>
<protein>
    <submittedName>
        <fullName evidence="2">Putative RNA-binding protein</fullName>
    </submittedName>
</protein>
<comment type="caution">
    <text evidence="2">The sequence shown here is derived from an EMBL/GenBank/DDBJ whole genome shotgun (WGS) entry which is preliminary data.</text>
</comment>
<dbReference type="EMBL" id="PDJQ01000001">
    <property type="protein sequence ID" value="PFG75286.1"/>
    <property type="molecule type" value="Genomic_DNA"/>
</dbReference>